<protein>
    <submittedName>
        <fullName evidence="1">Uncharacterized protein</fullName>
    </submittedName>
</protein>
<reference evidence="1 2" key="1">
    <citation type="submission" date="2018-04" db="EMBL/GenBank/DDBJ databases">
        <title>Genomic Encyclopedia of Archaeal and Bacterial Type Strains, Phase II (KMG-II): from individual species to whole genera.</title>
        <authorList>
            <person name="Goeker M."/>
        </authorList>
    </citation>
    <scope>NUCLEOTIDE SEQUENCE [LARGE SCALE GENOMIC DNA]</scope>
    <source>
        <strain evidence="1 2">DSM 22902</strain>
    </source>
</reference>
<dbReference type="Proteomes" id="UP000243985">
    <property type="component" value="Unassembled WGS sequence"/>
</dbReference>
<evidence type="ECO:0000313" key="1">
    <source>
        <dbReference type="EMBL" id="PTX07668.1"/>
    </source>
</evidence>
<proteinExistence type="predicted"/>
<evidence type="ECO:0000313" key="2">
    <source>
        <dbReference type="Proteomes" id="UP000243985"/>
    </source>
</evidence>
<sequence length="35" mass="4298">MDYKNKVFVNGKLQQINDFEKISTYHWQWVVINPN</sequence>
<accession>A0A2T5XW97</accession>
<comment type="caution">
    <text evidence="1">The sequence shown here is derived from an EMBL/GenBank/DDBJ whole genome shotgun (WGS) entry which is preliminary data.</text>
</comment>
<organism evidence="1 2">
    <name type="scientific">Capnocytophaga leadbetteri</name>
    <dbReference type="NCBI Taxonomy" id="327575"/>
    <lineage>
        <taxon>Bacteria</taxon>
        <taxon>Pseudomonadati</taxon>
        <taxon>Bacteroidota</taxon>
        <taxon>Flavobacteriia</taxon>
        <taxon>Flavobacteriales</taxon>
        <taxon>Flavobacteriaceae</taxon>
        <taxon>Capnocytophaga</taxon>
    </lineage>
</organism>
<name>A0A2T5XW97_9FLAO</name>
<gene>
    <name evidence="1" type="ORF">C8P65_10336</name>
</gene>
<dbReference type="AlphaFoldDB" id="A0A2T5XW97"/>
<dbReference type="EMBL" id="QBKG01000003">
    <property type="protein sequence ID" value="PTX07668.1"/>
    <property type="molecule type" value="Genomic_DNA"/>
</dbReference>